<sequence length="246" mass="26767">MQPAQQALVGQIRLLGRGGARAFGSAAAASASITLPNGKSLELADGDIKLTMPAEWAPHVGTWMAWPKRYDVWRSGAGPARAAFTEVIKAISQFEPVTVIAAPELWSDARAALPDHVRVIEMTHDDSWLRDSGPTVVLGEISSCPRPPIRTAVGVDWKFNGWGDLYGSYELDKKVAQKLCAAEKLPYVTVDMVLEGGSIHVDGEGTMLTTEECLLNPNRNPSMTKDEIEAELKRYTGVSKVIWLPK</sequence>
<gene>
    <name evidence="2" type="ORF">MNEG_0924</name>
</gene>
<dbReference type="GO" id="GO:0004668">
    <property type="term" value="F:protein-arginine deiminase activity"/>
    <property type="evidence" value="ECO:0007669"/>
    <property type="project" value="InterPro"/>
</dbReference>
<evidence type="ECO:0000256" key="1">
    <source>
        <dbReference type="ARBA" id="ARBA00022801"/>
    </source>
</evidence>
<evidence type="ECO:0000313" key="2">
    <source>
        <dbReference type="EMBL" id="KIZ07031.1"/>
    </source>
</evidence>
<protein>
    <submittedName>
        <fullName evidence="2">Agmatine deiminase</fullName>
        <ecNumber evidence="2">3.5.3.12</ecNumber>
    </submittedName>
</protein>
<keyword evidence="3" id="KW-1185">Reference proteome</keyword>
<accession>A0A0D2NRX1</accession>
<dbReference type="GeneID" id="25727042"/>
<dbReference type="PANTHER" id="PTHR31377">
    <property type="entry name" value="AGMATINE DEIMINASE-RELATED"/>
    <property type="match status" value="1"/>
</dbReference>
<name>A0A0D2NRX1_9CHLO</name>
<dbReference type="EMBL" id="KK100303">
    <property type="protein sequence ID" value="KIZ07031.1"/>
    <property type="molecule type" value="Genomic_DNA"/>
</dbReference>
<dbReference type="STRING" id="145388.A0A0D2NRX1"/>
<dbReference type="Pfam" id="PF04371">
    <property type="entry name" value="PAD_porph"/>
    <property type="match status" value="1"/>
</dbReference>
<proteinExistence type="predicted"/>
<reference evidence="2 3" key="1">
    <citation type="journal article" date="2013" name="BMC Genomics">
        <title>Reconstruction of the lipid metabolism for the microalga Monoraphidium neglectum from its genome sequence reveals characteristics suitable for biofuel production.</title>
        <authorList>
            <person name="Bogen C."/>
            <person name="Al-Dilaimi A."/>
            <person name="Albersmeier A."/>
            <person name="Wichmann J."/>
            <person name="Grundmann M."/>
            <person name="Rupp O."/>
            <person name="Lauersen K.J."/>
            <person name="Blifernez-Klassen O."/>
            <person name="Kalinowski J."/>
            <person name="Goesmann A."/>
            <person name="Mussgnug J.H."/>
            <person name="Kruse O."/>
        </authorList>
    </citation>
    <scope>NUCLEOTIDE SEQUENCE [LARGE SCALE GENOMIC DNA]</scope>
    <source>
        <strain evidence="2 3">SAG 48.87</strain>
    </source>
</reference>
<organism evidence="2 3">
    <name type="scientific">Monoraphidium neglectum</name>
    <dbReference type="NCBI Taxonomy" id="145388"/>
    <lineage>
        <taxon>Eukaryota</taxon>
        <taxon>Viridiplantae</taxon>
        <taxon>Chlorophyta</taxon>
        <taxon>core chlorophytes</taxon>
        <taxon>Chlorophyceae</taxon>
        <taxon>CS clade</taxon>
        <taxon>Sphaeropleales</taxon>
        <taxon>Selenastraceae</taxon>
        <taxon>Monoraphidium</taxon>
    </lineage>
</organism>
<dbReference type="GO" id="GO:0009446">
    <property type="term" value="P:putrescine biosynthetic process"/>
    <property type="evidence" value="ECO:0007669"/>
    <property type="project" value="InterPro"/>
</dbReference>
<dbReference type="SUPFAM" id="SSF55909">
    <property type="entry name" value="Pentein"/>
    <property type="match status" value="1"/>
</dbReference>
<dbReference type="AlphaFoldDB" id="A0A0D2NRX1"/>
<dbReference type="OrthoDB" id="544103at2759"/>
<evidence type="ECO:0000313" key="3">
    <source>
        <dbReference type="Proteomes" id="UP000054498"/>
    </source>
</evidence>
<dbReference type="RefSeq" id="XP_013906050.1">
    <property type="nucleotide sequence ID" value="XM_014050596.1"/>
</dbReference>
<dbReference type="KEGG" id="mng:MNEG_0924"/>
<dbReference type="InterPro" id="IPR007466">
    <property type="entry name" value="Peptidyl-Arg-deiminase_porph"/>
</dbReference>
<keyword evidence="1 2" id="KW-0378">Hydrolase</keyword>
<dbReference type="Gene3D" id="3.75.10.10">
    <property type="entry name" value="L-arginine/glycine Amidinotransferase, Chain A"/>
    <property type="match status" value="1"/>
</dbReference>
<dbReference type="Proteomes" id="UP000054498">
    <property type="component" value="Unassembled WGS sequence"/>
</dbReference>
<dbReference type="GO" id="GO:0047632">
    <property type="term" value="F:agmatine deiminase activity"/>
    <property type="evidence" value="ECO:0007669"/>
    <property type="project" value="UniProtKB-EC"/>
</dbReference>
<dbReference type="EC" id="3.5.3.12" evidence="2"/>
<dbReference type="PANTHER" id="PTHR31377:SF2">
    <property type="entry name" value="AGMATINE DEIMINASE"/>
    <property type="match status" value="1"/>
</dbReference>